<keyword evidence="2" id="KW-0812">Transmembrane</keyword>
<evidence type="ECO:0000256" key="4">
    <source>
        <dbReference type="ARBA" id="ARBA00023136"/>
    </source>
</evidence>
<evidence type="ECO:0000256" key="3">
    <source>
        <dbReference type="ARBA" id="ARBA00022989"/>
    </source>
</evidence>
<dbReference type="GO" id="GO:0005886">
    <property type="term" value="C:plasma membrane"/>
    <property type="evidence" value="ECO:0007669"/>
    <property type="project" value="InterPro"/>
</dbReference>
<dbReference type="KEGG" id="lbq:CKQ53_01930"/>
<keyword evidence="3" id="KW-1133">Transmembrane helix</keyword>
<dbReference type="GO" id="GO:0009306">
    <property type="term" value="P:protein secretion"/>
    <property type="evidence" value="ECO:0007669"/>
    <property type="project" value="InterPro"/>
</dbReference>
<evidence type="ECO:0000259" key="6">
    <source>
        <dbReference type="Pfam" id="PF04357"/>
    </source>
</evidence>
<dbReference type="Pfam" id="PF04357">
    <property type="entry name" value="TamB"/>
    <property type="match status" value="1"/>
</dbReference>
<dbReference type="GO" id="GO:0097347">
    <property type="term" value="C:TAM protein secretion complex"/>
    <property type="evidence" value="ECO:0007669"/>
    <property type="project" value="TreeGrafter"/>
</dbReference>
<dbReference type="RefSeq" id="WP_118894591.1">
    <property type="nucleotide sequence ID" value="NZ_CP023009.1"/>
</dbReference>
<evidence type="ECO:0000256" key="2">
    <source>
        <dbReference type="ARBA" id="ARBA00022692"/>
    </source>
</evidence>
<accession>A0AAD0SD31</accession>
<dbReference type="InterPro" id="IPR007452">
    <property type="entry name" value="TamB_C"/>
</dbReference>
<feature type="region of interest" description="Disordered" evidence="5">
    <location>
        <begin position="206"/>
        <end position="233"/>
    </location>
</feature>
<name>A0AAD0SD31_9GAMM</name>
<evidence type="ECO:0000313" key="8">
    <source>
        <dbReference type="Proteomes" id="UP000263881"/>
    </source>
</evidence>
<reference evidence="7 8" key="1">
    <citation type="submission" date="2017-08" db="EMBL/GenBank/DDBJ databases">
        <title>Comparative genomics of bacteria isolated from necrotic lesions of AOD affected trees.</title>
        <authorList>
            <person name="Doonan J."/>
            <person name="Denman S."/>
            <person name="McDonald J.E."/>
        </authorList>
    </citation>
    <scope>NUCLEOTIDE SEQUENCE [LARGE SCALE GENOMIC DNA]</scope>
    <source>
        <strain evidence="7 8">477</strain>
    </source>
</reference>
<evidence type="ECO:0000256" key="1">
    <source>
        <dbReference type="ARBA" id="ARBA00004167"/>
    </source>
</evidence>
<evidence type="ECO:0000256" key="5">
    <source>
        <dbReference type="SAM" id="MobiDB-lite"/>
    </source>
</evidence>
<dbReference type="PANTHER" id="PTHR36985">
    <property type="entry name" value="TRANSLOCATION AND ASSEMBLY MODULE SUBUNIT TAMB"/>
    <property type="match status" value="1"/>
</dbReference>
<comment type="subcellular location">
    <subcellularLocation>
        <location evidence="1">Membrane</location>
        <topology evidence="1">Single-pass membrane protein</topology>
    </subcellularLocation>
</comment>
<sequence>MSKLKKIGIGLIAVVLALLVALTLLVTTTPGLHFMLSSATRWVPGLAIGKVDGGWRDLTLQDFSYQMPGVTVKASRLHLALTPNCLWHSRLCINDLSLQGLDVVVDTKAMPAAAPENTTASEPTTEISTPVTLDLQHFSLQNTRVTVDDVAISLAEFQTGMLWQGRSLTLQPTRIASLLVALPKTPAGLVVKDNVTAGDVAQTLPQVAKASQDKEAGDAKAASAEKAPAEPPLGERLQAMFAKPLLNDMPDITLPLDVTIADITGEQLRVTGDQDVTINRLQLQASTLKQAVTLQKFSVQSPQGSLFANGAATLNGDWPVTFNANGALNIDPLKGERLKLTVDGALRQQLKLAMNLSGPQRAQLNIDTALAETGLPLTLKLQSSQLRWPVTGTAQYQMNNLQVNFGGKATDYALNVKGDIRGSAVPPASLRVEGKGDLQQFELAHLRLDAFEGYGDITAKVDWRDAVNWSSALTLSRINTGRQWPDWPVRLNGSIKANGQVVSGSDWTLQVPQVQMDGSIRQNKLTAKGSLSGNAAGQWNVPGLNLALGRNQINVKGKLDDRWQLLADINAPELNGMLPGLGGHILGNLHLDGRRDAPQVRADLTASGLRWQELRIQRIDLKGDVRSDQQIQGTLALKVAQLTQGALKISSVDLAAGGNENKHQLQLTVKGEPVSGQLAVNGSFDRAQQRWRGTLNNTRFDTPVGEWRLTQAMSLDYLAAAQKITVGTHCWVNPHAEVCVPKPIEAGPSGQASVRLNRFDLAMLEPFLSEDTVLSGRFTGDANVSWQANGGLPQAKVTLNGDGVSVRQQMQGGALPVVFDTLTLNAGLDRGQAKIGWRMAIRGNGRLNGDVLISDPQQRRNLSGTVTIDTLSLDMLNPALQQGEKAAGILNANLRLGGNVERPQIFGQMVLEKLDIDGNWMPVDLKNGRLAVYFNGMSSTLQGFLKTTQGQVNLAGGADWSQPDAWRARVAAKGDRMRVTVPPMVRLDVSPDIVFEATPQLLALNGSVNIPWARIVVHDLPASSVGVSSDEVMLNEEGKPTQQKSTSIPINSNLTIHIGDDVKLDAYGLTANLAGDLKVAQDERGLGLNGQINIPSGRFKAYGQDLQVRKGQLLFAGPPGQPMLNIEAIRNPDNTEDDVTVGIRVTGSASAPKLEVFSDPTLSQQEALSYLLRGQGLDSSGTDSSMMTSALIGLGVAQTGQVVGKIGEAFGVSNLALDTQGAGDSSQVVVSGYVAPGLQVKYGVGIFDSLATLTLRYRLMPKLYLEAVSGVSQALDVLYQFEF</sequence>
<protein>
    <submittedName>
        <fullName evidence="7">Translocation and assembly module TamB</fullName>
    </submittedName>
</protein>
<keyword evidence="4" id="KW-0472">Membrane</keyword>
<dbReference type="Proteomes" id="UP000263881">
    <property type="component" value="Chromosome"/>
</dbReference>
<evidence type="ECO:0000313" key="7">
    <source>
        <dbReference type="EMBL" id="AXW85859.1"/>
    </source>
</evidence>
<gene>
    <name evidence="7" type="ORF">CKQ53_01930</name>
</gene>
<feature type="domain" description="Translocation and assembly module TamB C-terminal" evidence="6">
    <location>
        <begin position="947"/>
        <end position="1283"/>
    </location>
</feature>
<keyword evidence="8" id="KW-1185">Reference proteome</keyword>
<proteinExistence type="predicted"/>
<organism evidence="7 8">
    <name type="scientific">Lonsdalea britannica</name>
    <dbReference type="NCBI Taxonomy" id="1082704"/>
    <lineage>
        <taxon>Bacteria</taxon>
        <taxon>Pseudomonadati</taxon>
        <taxon>Pseudomonadota</taxon>
        <taxon>Gammaproteobacteria</taxon>
        <taxon>Enterobacterales</taxon>
        <taxon>Pectobacteriaceae</taxon>
        <taxon>Lonsdalea</taxon>
    </lineage>
</organism>
<dbReference type="EMBL" id="CP023009">
    <property type="protein sequence ID" value="AXW85859.1"/>
    <property type="molecule type" value="Genomic_DNA"/>
</dbReference>
<dbReference type="PANTHER" id="PTHR36985:SF1">
    <property type="entry name" value="TRANSLOCATION AND ASSEMBLY MODULE SUBUNIT TAMB"/>
    <property type="match status" value="1"/>
</dbReference>